<dbReference type="AlphaFoldDB" id="A0A5B7DZP2"/>
<comment type="caution">
    <text evidence="2">The sequence shown here is derived from an EMBL/GenBank/DDBJ whole genome shotgun (WGS) entry which is preliminary data.</text>
</comment>
<accession>A0A5B7DZP2</accession>
<organism evidence="2 3">
    <name type="scientific">Portunus trituberculatus</name>
    <name type="common">Swimming crab</name>
    <name type="synonym">Neptunus trituberculatus</name>
    <dbReference type="NCBI Taxonomy" id="210409"/>
    <lineage>
        <taxon>Eukaryota</taxon>
        <taxon>Metazoa</taxon>
        <taxon>Ecdysozoa</taxon>
        <taxon>Arthropoda</taxon>
        <taxon>Crustacea</taxon>
        <taxon>Multicrustacea</taxon>
        <taxon>Malacostraca</taxon>
        <taxon>Eumalacostraca</taxon>
        <taxon>Eucarida</taxon>
        <taxon>Decapoda</taxon>
        <taxon>Pleocyemata</taxon>
        <taxon>Brachyura</taxon>
        <taxon>Eubrachyura</taxon>
        <taxon>Portunoidea</taxon>
        <taxon>Portunidae</taxon>
        <taxon>Portuninae</taxon>
        <taxon>Portunus</taxon>
    </lineage>
</organism>
<sequence length="120" mass="13070">MLAFSPQLTPSARARTALSSRATTPNASAMGLPESPNYYYYYYYYSLSPARSLPSLHQVKGEEPRSLTVEVTLSVSCQYRVIFTHVIPINGVPLFARVVAVLTDGNSLVVVGSLICVVVI</sequence>
<feature type="compositionally biased region" description="Low complexity" evidence="1">
    <location>
        <begin position="15"/>
        <end position="24"/>
    </location>
</feature>
<feature type="region of interest" description="Disordered" evidence="1">
    <location>
        <begin position="15"/>
        <end position="34"/>
    </location>
</feature>
<dbReference type="EMBL" id="VSRR010001713">
    <property type="protein sequence ID" value="MPC27242.1"/>
    <property type="molecule type" value="Genomic_DNA"/>
</dbReference>
<evidence type="ECO:0000313" key="2">
    <source>
        <dbReference type="EMBL" id="MPC27242.1"/>
    </source>
</evidence>
<gene>
    <name evidence="2" type="ORF">E2C01_020409</name>
</gene>
<name>A0A5B7DZP2_PORTR</name>
<evidence type="ECO:0000256" key="1">
    <source>
        <dbReference type="SAM" id="MobiDB-lite"/>
    </source>
</evidence>
<evidence type="ECO:0000313" key="3">
    <source>
        <dbReference type="Proteomes" id="UP000324222"/>
    </source>
</evidence>
<protein>
    <submittedName>
        <fullName evidence="2">Uncharacterized protein</fullName>
    </submittedName>
</protein>
<reference evidence="2 3" key="1">
    <citation type="submission" date="2019-05" db="EMBL/GenBank/DDBJ databases">
        <title>Another draft genome of Portunus trituberculatus and its Hox gene families provides insights of decapod evolution.</title>
        <authorList>
            <person name="Jeong J.-H."/>
            <person name="Song I."/>
            <person name="Kim S."/>
            <person name="Choi T."/>
            <person name="Kim D."/>
            <person name="Ryu S."/>
            <person name="Kim W."/>
        </authorList>
    </citation>
    <scope>NUCLEOTIDE SEQUENCE [LARGE SCALE GENOMIC DNA]</scope>
    <source>
        <tissue evidence="2">Muscle</tissue>
    </source>
</reference>
<dbReference type="Proteomes" id="UP000324222">
    <property type="component" value="Unassembled WGS sequence"/>
</dbReference>
<keyword evidence="3" id="KW-1185">Reference proteome</keyword>
<proteinExistence type="predicted"/>